<evidence type="ECO:0000256" key="1">
    <source>
        <dbReference type="SAM" id="Phobius"/>
    </source>
</evidence>
<keyword evidence="1" id="KW-0812">Transmembrane</keyword>
<reference evidence="2" key="2">
    <citation type="journal article" date="2015" name="Fish Shellfish Immunol.">
        <title>Early steps in the European eel (Anguilla anguilla)-Vibrio vulnificus interaction in the gills: Role of the RtxA13 toxin.</title>
        <authorList>
            <person name="Callol A."/>
            <person name="Pajuelo D."/>
            <person name="Ebbesson L."/>
            <person name="Teles M."/>
            <person name="MacKenzie S."/>
            <person name="Amaro C."/>
        </authorList>
    </citation>
    <scope>NUCLEOTIDE SEQUENCE</scope>
</reference>
<accession>A0A0E9PRI4</accession>
<dbReference type="AlphaFoldDB" id="A0A0E9PRI4"/>
<name>A0A0E9PRI4_ANGAN</name>
<protein>
    <submittedName>
        <fullName evidence="2">Uncharacterized protein</fullName>
    </submittedName>
</protein>
<reference evidence="2" key="1">
    <citation type="submission" date="2014-11" db="EMBL/GenBank/DDBJ databases">
        <authorList>
            <person name="Amaro Gonzalez C."/>
        </authorList>
    </citation>
    <scope>NUCLEOTIDE SEQUENCE</scope>
</reference>
<dbReference type="EMBL" id="GBXM01101877">
    <property type="protein sequence ID" value="JAH06700.1"/>
    <property type="molecule type" value="Transcribed_RNA"/>
</dbReference>
<feature type="transmembrane region" description="Helical" evidence="1">
    <location>
        <begin position="6"/>
        <end position="26"/>
    </location>
</feature>
<keyword evidence="1" id="KW-0472">Membrane</keyword>
<organism evidence="2">
    <name type="scientific">Anguilla anguilla</name>
    <name type="common">European freshwater eel</name>
    <name type="synonym">Muraena anguilla</name>
    <dbReference type="NCBI Taxonomy" id="7936"/>
    <lineage>
        <taxon>Eukaryota</taxon>
        <taxon>Metazoa</taxon>
        <taxon>Chordata</taxon>
        <taxon>Craniata</taxon>
        <taxon>Vertebrata</taxon>
        <taxon>Euteleostomi</taxon>
        <taxon>Actinopterygii</taxon>
        <taxon>Neopterygii</taxon>
        <taxon>Teleostei</taxon>
        <taxon>Anguilliformes</taxon>
        <taxon>Anguillidae</taxon>
        <taxon>Anguilla</taxon>
    </lineage>
</organism>
<sequence length="29" mass="3573">MTFQIIKIFQLVQLTLPYFIILHLLIHLY</sequence>
<evidence type="ECO:0000313" key="2">
    <source>
        <dbReference type="EMBL" id="JAH06700.1"/>
    </source>
</evidence>
<keyword evidence="1" id="KW-1133">Transmembrane helix</keyword>
<proteinExistence type="predicted"/>